<sequence>MSDKKYIALTFDDGPSDTTTRKVLDKLKKYGVIGSFFLIGDCIPGREDIVKEELDYGCDIQNHSLTHSDMRTFDADTIKAEIDETTRRIVAISGKEPTFFRPPYIYVNNLMMESIPLIFISGYGCDDWVPEVGAAERAKKAIEGAKDGAVVLLHDLEGNDATVEALDTIIPELKRLGYEFVTITELFKRAGINYSNAKKEVYSYTDQ</sequence>
<feature type="domain" description="NodB homology" evidence="1">
    <location>
        <begin position="5"/>
        <end position="181"/>
    </location>
</feature>
<dbReference type="EMBL" id="CP017830">
    <property type="protein sequence ID" value="AOZ95018.1"/>
    <property type="molecule type" value="Genomic_DNA"/>
</dbReference>
<gene>
    <name evidence="2" type="ORF">bhn_III070</name>
</gene>
<dbReference type="Proteomes" id="UP000179284">
    <property type="component" value="Chromosome II"/>
</dbReference>
<evidence type="ECO:0000259" key="1">
    <source>
        <dbReference type="PROSITE" id="PS51677"/>
    </source>
</evidence>
<accession>A0A1D9NXB6</accession>
<organism evidence="2 3">
    <name type="scientific">Butyrivibrio hungatei</name>
    <dbReference type="NCBI Taxonomy" id="185008"/>
    <lineage>
        <taxon>Bacteria</taxon>
        <taxon>Bacillati</taxon>
        <taxon>Bacillota</taxon>
        <taxon>Clostridia</taxon>
        <taxon>Lachnospirales</taxon>
        <taxon>Lachnospiraceae</taxon>
        <taxon>Butyrivibrio</taxon>
    </lineage>
</organism>
<keyword evidence="3" id="KW-1185">Reference proteome</keyword>
<name>A0A1D9NXB6_9FIRM</name>
<dbReference type="KEGG" id="bhu:bhn_III070"/>
<dbReference type="InterPro" id="IPR050248">
    <property type="entry name" value="Polysacc_deacetylase_ArnD"/>
</dbReference>
<dbReference type="PANTHER" id="PTHR10587">
    <property type="entry name" value="GLYCOSYL TRANSFERASE-RELATED"/>
    <property type="match status" value="1"/>
</dbReference>
<dbReference type="PROSITE" id="PS51677">
    <property type="entry name" value="NODB"/>
    <property type="match status" value="1"/>
</dbReference>
<dbReference type="Pfam" id="PF01522">
    <property type="entry name" value="Polysacc_deac_1"/>
    <property type="match status" value="1"/>
</dbReference>
<dbReference type="RefSeq" id="WP_071174844.1">
    <property type="nucleotide sequence ID" value="NZ_CP017830.1"/>
</dbReference>
<dbReference type="OrthoDB" id="9806342at2"/>
<dbReference type="GO" id="GO:0016810">
    <property type="term" value="F:hydrolase activity, acting on carbon-nitrogen (but not peptide) bonds"/>
    <property type="evidence" value="ECO:0007669"/>
    <property type="project" value="InterPro"/>
</dbReference>
<evidence type="ECO:0000313" key="2">
    <source>
        <dbReference type="EMBL" id="AOZ95018.1"/>
    </source>
</evidence>
<dbReference type="InterPro" id="IPR011330">
    <property type="entry name" value="Glyco_hydro/deAcase_b/a-brl"/>
</dbReference>
<dbReference type="SUPFAM" id="SSF88713">
    <property type="entry name" value="Glycoside hydrolase/deacetylase"/>
    <property type="match status" value="1"/>
</dbReference>
<evidence type="ECO:0000313" key="3">
    <source>
        <dbReference type="Proteomes" id="UP000179284"/>
    </source>
</evidence>
<reference evidence="3" key="1">
    <citation type="submission" date="2016-10" db="EMBL/GenBank/DDBJ databases">
        <title>The complete genome sequence of the rumen bacterium Butyrivibrio hungatei MB2003.</title>
        <authorList>
            <person name="Palevich N."/>
            <person name="Kelly W.J."/>
            <person name="Leahy S.C."/>
            <person name="Altermann E."/>
            <person name="Rakonjac J."/>
            <person name="Attwood G.T."/>
        </authorList>
    </citation>
    <scope>NUCLEOTIDE SEQUENCE [LARGE SCALE GENOMIC DNA]</scope>
    <source>
        <strain evidence="3">MB2003</strain>
    </source>
</reference>
<proteinExistence type="predicted"/>
<protein>
    <submittedName>
        <fullName evidence="2">Polysaccharide deacetylase Est4A</fullName>
    </submittedName>
</protein>
<dbReference type="GO" id="GO:0005975">
    <property type="term" value="P:carbohydrate metabolic process"/>
    <property type="evidence" value="ECO:0007669"/>
    <property type="project" value="InterPro"/>
</dbReference>
<dbReference type="Gene3D" id="3.20.20.370">
    <property type="entry name" value="Glycoside hydrolase/deacetylase"/>
    <property type="match status" value="1"/>
</dbReference>
<dbReference type="PANTHER" id="PTHR10587:SF125">
    <property type="entry name" value="POLYSACCHARIDE DEACETYLASE YHEN-RELATED"/>
    <property type="match status" value="1"/>
</dbReference>
<dbReference type="AlphaFoldDB" id="A0A1D9NXB6"/>
<dbReference type="InterPro" id="IPR002509">
    <property type="entry name" value="NODB_dom"/>
</dbReference>